<proteinExistence type="predicted"/>
<sequence length="742" mass="77879">MSASSSLPGDRSERPAGAAAGAGASGPAGRGDTITLDAAEAGATASRVRGRSRSERPPLTQVDRWLATAAVVTSALALVVLAGLPVPGVVGGLVLTAFWLGGPGAAVAVHLRVRASTKVAQAPVLGLALLVGLSLASVWTGIWPPRLVGALVAVLTLLGAGFLLLRRPAGERRGSRGLKASSAVLCLVLLGAVVLWATALPAVRTADASIYGLLASGPLRLPIAIAVVLAVAMLALRWRRPVVGVASVAALVVVLRGTVSAGVEQAGPTWAYKHIGVVVQLLERHEVSPGTDIYMNWPGMFSAAAWFSDMSGVAPLDLARWIVPVVHVVVALQVVALARVFGATVQGATAAALLVVALNWVGQDYFAPQALALCLAGGVLATLAQARESRTCAVLAVVGFAAIVPTHQLTPFWLLGMAIVLAVFRRVPWWLLLAMVAVLVAFVVPRLDVVESYGLFSGFDPVGNATNNVPGVSARGSDIGSLVARATVVVMWLSTFAVLVARLRALGWRRPWRHTEVVVPAVMAFSPIALLGGQSYGGEAINRVILYSCLGCAAVLGPALASALQRRVLPALAAAVWAVVAVGLAVQASYNQWPMNVVRDEDVAASRWLATEAPDDANVIPIVFTWPGRVWLDYERYYVEEPGKDASLDGILQVQGGPSAPPNGARVSVGRLEQIAWQRPEDPAYVVFSGSMRARDAYYATFEPGTYEELLEGLRSDPDWQVVRQEGDLWVFQFVAPGFPVS</sequence>
<dbReference type="Proteomes" id="UP000471126">
    <property type="component" value="Unassembled WGS sequence"/>
</dbReference>
<feature type="transmembrane region" description="Helical" evidence="2">
    <location>
        <begin position="243"/>
        <end position="263"/>
    </location>
</feature>
<feature type="transmembrane region" description="Helical" evidence="2">
    <location>
        <begin position="367"/>
        <end position="386"/>
    </location>
</feature>
<feature type="transmembrane region" description="Helical" evidence="2">
    <location>
        <begin position="482"/>
        <end position="505"/>
    </location>
</feature>
<evidence type="ECO:0000256" key="2">
    <source>
        <dbReference type="SAM" id="Phobius"/>
    </source>
</evidence>
<feature type="region of interest" description="Disordered" evidence="1">
    <location>
        <begin position="1"/>
        <end position="36"/>
    </location>
</feature>
<feature type="transmembrane region" description="Helical" evidence="2">
    <location>
        <begin position="177"/>
        <end position="199"/>
    </location>
</feature>
<feature type="transmembrane region" description="Helical" evidence="2">
    <location>
        <begin position="517"/>
        <end position="537"/>
    </location>
</feature>
<dbReference type="AlphaFoldDB" id="A0A6P0GFC6"/>
<gene>
    <name evidence="3" type="ORF">GCU54_08000</name>
</gene>
<evidence type="ECO:0000313" key="4">
    <source>
        <dbReference type="Proteomes" id="UP000471126"/>
    </source>
</evidence>
<feature type="transmembrane region" description="Helical" evidence="2">
    <location>
        <begin position="90"/>
        <end position="111"/>
    </location>
</feature>
<feature type="transmembrane region" description="Helical" evidence="2">
    <location>
        <begin position="570"/>
        <end position="590"/>
    </location>
</feature>
<feature type="transmembrane region" description="Helical" evidence="2">
    <location>
        <begin position="544"/>
        <end position="564"/>
    </location>
</feature>
<feature type="transmembrane region" description="Helical" evidence="2">
    <location>
        <begin position="123"/>
        <end position="142"/>
    </location>
</feature>
<feature type="transmembrane region" description="Helical" evidence="2">
    <location>
        <begin position="219"/>
        <end position="236"/>
    </location>
</feature>
<evidence type="ECO:0000313" key="3">
    <source>
        <dbReference type="EMBL" id="NEM05964.1"/>
    </source>
</evidence>
<protein>
    <recommendedName>
        <fullName evidence="5">Glycosyltransferase RgtA/B/C/D-like domain-containing protein</fullName>
    </recommendedName>
</protein>
<keyword evidence="2" id="KW-0472">Membrane</keyword>
<reference evidence="3 4" key="1">
    <citation type="submission" date="2019-12" db="EMBL/GenBank/DDBJ databases">
        <title>WGS of CPCC 203550 I12A-02606.</title>
        <authorList>
            <person name="Jiang Z."/>
        </authorList>
    </citation>
    <scope>NUCLEOTIDE SEQUENCE [LARGE SCALE GENOMIC DNA]</scope>
    <source>
        <strain evidence="3 4">I12A-02606</strain>
    </source>
</reference>
<feature type="transmembrane region" description="Helical" evidence="2">
    <location>
        <begin position="343"/>
        <end position="361"/>
    </location>
</feature>
<keyword evidence="2" id="KW-0812">Transmembrane</keyword>
<name>A0A6P0GFC6_9ACTN</name>
<evidence type="ECO:0008006" key="5">
    <source>
        <dbReference type="Google" id="ProtNLM"/>
    </source>
</evidence>
<evidence type="ECO:0000256" key="1">
    <source>
        <dbReference type="SAM" id="MobiDB-lite"/>
    </source>
</evidence>
<keyword evidence="2" id="KW-1133">Transmembrane helix</keyword>
<dbReference type="EMBL" id="JAAGWE010000012">
    <property type="protein sequence ID" value="NEM05964.1"/>
    <property type="molecule type" value="Genomic_DNA"/>
</dbReference>
<organism evidence="3 4">
    <name type="scientific">Geodermatophilus normandii</name>
    <dbReference type="NCBI Taxonomy" id="1137989"/>
    <lineage>
        <taxon>Bacteria</taxon>
        <taxon>Bacillati</taxon>
        <taxon>Actinomycetota</taxon>
        <taxon>Actinomycetes</taxon>
        <taxon>Geodermatophilales</taxon>
        <taxon>Geodermatophilaceae</taxon>
        <taxon>Geodermatophilus</taxon>
    </lineage>
</organism>
<feature type="transmembrane region" description="Helical" evidence="2">
    <location>
        <begin position="393"/>
        <end position="423"/>
    </location>
</feature>
<feature type="transmembrane region" description="Helical" evidence="2">
    <location>
        <begin position="65"/>
        <end position="84"/>
    </location>
</feature>
<accession>A0A6P0GFC6</accession>
<feature type="transmembrane region" description="Helical" evidence="2">
    <location>
        <begin position="148"/>
        <end position="165"/>
    </location>
</feature>
<dbReference type="RefSeq" id="WP_163476115.1">
    <property type="nucleotide sequence ID" value="NZ_JAAGWE010000012.1"/>
</dbReference>
<comment type="caution">
    <text evidence="3">The sequence shown here is derived from an EMBL/GenBank/DDBJ whole genome shotgun (WGS) entry which is preliminary data.</text>
</comment>
<feature type="transmembrane region" description="Helical" evidence="2">
    <location>
        <begin position="429"/>
        <end position="447"/>
    </location>
</feature>